<protein>
    <submittedName>
        <fullName evidence="1">Ubiquitin specific peptidase 9</fullName>
    </submittedName>
</protein>
<name>A0A1A8ITV6_NOTKU</name>
<accession>A0A1A8ITV6</accession>
<dbReference type="AlphaFoldDB" id="A0A1A8ITV6"/>
<dbReference type="EMBL" id="HAED01014342">
    <property type="protein sequence ID" value="SBR00787.1"/>
    <property type="molecule type" value="Transcribed_RNA"/>
</dbReference>
<reference evidence="1" key="2">
    <citation type="submission" date="2016-06" db="EMBL/GenBank/DDBJ databases">
        <title>The genome of a short-lived fish provides insights into sex chromosome evolution and the genetic control of aging.</title>
        <authorList>
            <person name="Reichwald K."/>
            <person name="Felder M."/>
            <person name="Petzold A."/>
            <person name="Koch P."/>
            <person name="Groth M."/>
            <person name="Platzer M."/>
        </authorList>
    </citation>
    <scope>NUCLEOTIDE SEQUENCE</scope>
    <source>
        <tissue evidence="1">Brain</tissue>
    </source>
</reference>
<sequence>MVSAALPDLQVLVSLSRVFRLFSLCYTAEVAVI</sequence>
<proteinExistence type="predicted"/>
<reference evidence="1" key="1">
    <citation type="submission" date="2016-05" db="EMBL/GenBank/DDBJ databases">
        <authorList>
            <person name="Lavstsen T."/>
            <person name="Jespersen J.S."/>
        </authorList>
    </citation>
    <scope>NUCLEOTIDE SEQUENCE</scope>
    <source>
        <tissue evidence="1">Brain</tissue>
    </source>
</reference>
<gene>
    <name evidence="1" type="primary">USP9</name>
</gene>
<feature type="non-terminal residue" evidence="1">
    <location>
        <position position="33"/>
    </location>
</feature>
<evidence type="ECO:0000313" key="1">
    <source>
        <dbReference type="EMBL" id="SBR00787.1"/>
    </source>
</evidence>
<organism evidence="1">
    <name type="scientific">Nothobranchius kuhntae</name>
    <name type="common">Beira killifish</name>
    <dbReference type="NCBI Taxonomy" id="321403"/>
    <lineage>
        <taxon>Eukaryota</taxon>
        <taxon>Metazoa</taxon>
        <taxon>Chordata</taxon>
        <taxon>Craniata</taxon>
        <taxon>Vertebrata</taxon>
        <taxon>Euteleostomi</taxon>
        <taxon>Actinopterygii</taxon>
        <taxon>Neopterygii</taxon>
        <taxon>Teleostei</taxon>
        <taxon>Neoteleostei</taxon>
        <taxon>Acanthomorphata</taxon>
        <taxon>Ovalentaria</taxon>
        <taxon>Atherinomorphae</taxon>
        <taxon>Cyprinodontiformes</taxon>
        <taxon>Nothobranchiidae</taxon>
        <taxon>Nothobranchius</taxon>
    </lineage>
</organism>